<dbReference type="SUPFAM" id="SSF53098">
    <property type="entry name" value="Ribonuclease H-like"/>
    <property type="match status" value="1"/>
</dbReference>
<gene>
    <name evidence="2" type="ORF">A2721_00505</name>
</gene>
<name>A0A1F5ZZ17_9BACT</name>
<dbReference type="InterPro" id="IPR025948">
    <property type="entry name" value="HTH-like_dom"/>
</dbReference>
<dbReference type="PANTHER" id="PTHR46889:SF7">
    <property type="entry name" value="TRANSPOSASE FOR INSERTION SEQUENCE ELEMENT IS904"/>
    <property type="match status" value="1"/>
</dbReference>
<dbReference type="EMBL" id="MFJK01000017">
    <property type="protein sequence ID" value="OGG17709.1"/>
    <property type="molecule type" value="Genomic_DNA"/>
</dbReference>
<dbReference type="Proteomes" id="UP000177871">
    <property type="component" value="Unassembled WGS sequence"/>
</dbReference>
<dbReference type="PROSITE" id="PS50994">
    <property type="entry name" value="INTEGRASE"/>
    <property type="match status" value="1"/>
</dbReference>
<evidence type="ECO:0000313" key="2">
    <source>
        <dbReference type="EMBL" id="OGG17709.1"/>
    </source>
</evidence>
<evidence type="ECO:0000313" key="3">
    <source>
        <dbReference type="Proteomes" id="UP000177871"/>
    </source>
</evidence>
<dbReference type="InterPro" id="IPR036397">
    <property type="entry name" value="RNaseH_sf"/>
</dbReference>
<accession>A0A1F5ZZ17</accession>
<dbReference type="Pfam" id="PF13333">
    <property type="entry name" value="rve_2"/>
    <property type="match status" value="1"/>
</dbReference>
<evidence type="ECO:0000259" key="1">
    <source>
        <dbReference type="PROSITE" id="PS50994"/>
    </source>
</evidence>
<dbReference type="GO" id="GO:0015074">
    <property type="term" value="P:DNA integration"/>
    <property type="evidence" value="ECO:0007669"/>
    <property type="project" value="InterPro"/>
</dbReference>
<reference evidence="2 3" key="1">
    <citation type="journal article" date="2016" name="Nat. Commun.">
        <title>Thousands of microbial genomes shed light on interconnected biogeochemical processes in an aquifer system.</title>
        <authorList>
            <person name="Anantharaman K."/>
            <person name="Brown C.T."/>
            <person name="Hug L.A."/>
            <person name="Sharon I."/>
            <person name="Castelle C.J."/>
            <person name="Probst A.J."/>
            <person name="Thomas B.C."/>
            <person name="Singh A."/>
            <person name="Wilkins M.J."/>
            <person name="Karaoz U."/>
            <person name="Brodie E.L."/>
            <person name="Williams K.H."/>
            <person name="Hubbard S.S."/>
            <person name="Banfield J.F."/>
        </authorList>
    </citation>
    <scope>NUCLEOTIDE SEQUENCE [LARGE SCALE GENOMIC DNA]</scope>
</reference>
<dbReference type="PANTHER" id="PTHR46889">
    <property type="entry name" value="TRANSPOSASE INSF FOR INSERTION SEQUENCE IS3B-RELATED"/>
    <property type="match status" value="1"/>
</dbReference>
<dbReference type="InterPro" id="IPR050900">
    <property type="entry name" value="Transposase_IS3/IS150/IS904"/>
</dbReference>
<feature type="domain" description="Integrase catalytic" evidence="1">
    <location>
        <begin position="114"/>
        <end position="284"/>
    </location>
</feature>
<dbReference type="InterPro" id="IPR001584">
    <property type="entry name" value="Integrase_cat-core"/>
</dbReference>
<dbReference type="Gene3D" id="3.30.420.10">
    <property type="entry name" value="Ribonuclease H-like superfamily/Ribonuclease H"/>
    <property type="match status" value="1"/>
</dbReference>
<dbReference type="AlphaFoldDB" id="A0A1F5ZZ17"/>
<dbReference type="GO" id="GO:0003676">
    <property type="term" value="F:nucleic acid binding"/>
    <property type="evidence" value="ECO:0007669"/>
    <property type="project" value="InterPro"/>
</dbReference>
<proteinExistence type="predicted"/>
<dbReference type="InterPro" id="IPR012337">
    <property type="entry name" value="RNaseH-like_sf"/>
</dbReference>
<dbReference type="NCBIfam" id="NF033516">
    <property type="entry name" value="transpos_IS3"/>
    <property type="match status" value="1"/>
</dbReference>
<dbReference type="Pfam" id="PF00665">
    <property type="entry name" value="rve"/>
    <property type="match status" value="1"/>
</dbReference>
<protein>
    <recommendedName>
        <fullName evidence="1">Integrase catalytic domain-containing protein</fullName>
    </recommendedName>
</protein>
<sequence>MESLEESGFVIANLCRVLGISRNAYYAQKKNSMAKAKDDETILNEIGSIIIDFPRYGYRRIAKELKIRKFKVNRKRVLRIMRENDLLVRTKKKFHPTTDSNHGFTIYPNLLGEMKERGTEITVINQVWVSDITYIPLTTGRFVFLAVVLDLYSRKVVGWNLGTNLSTDLVVSALQMAIQRRKPPAGLIHHSDRGVQYASREYTEILIDNNFQISMSRKGNPYDNAFCESFMKTFKWEEVDLNEYDSYEEAKLRVENFIEKIYNAKRLHSSLNYRSPEQFETELFNLQITVPI</sequence>
<dbReference type="Pfam" id="PF13276">
    <property type="entry name" value="HTH_21"/>
    <property type="match status" value="1"/>
</dbReference>
<dbReference type="InterPro" id="IPR048020">
    <property type="entry name" value="Transpos_IS3"/>
</dbReference>
<comment type="caution">
    <text evidence="2">The sequence shown here is derived from an EMBL/GenBank/DDBJ whole genome shotgun (WGS) entry which is preliminary data.</text>
</comment>
<organism evidence="2 3">
    <name type="scientific">Candidatus Gottesmanbacteria bacterium RIFCSPHIGHO2_01_FULL_47_48</name>
    <dbReference type="NCBI Taxonomy" id="1798381"/>
    <lineage>
        <taxon>Bacteria</taxon>
        <taxon>Candidatus Gottesmaniibacteriota</taxon>
    </lineage>
</organism>